<organism evidence="2 3">
    <name type="scientific">Pocillopora meandrina</name>
    <dbReference type="NCBI Taxonomy" id="46732"/>
    <lineage>
        <taxon>Eukaryota</taxon>
        <taxon>Metazoa</taxon>
        <taxon>Cnidaria</taxon>
        <taxon>Anthozoa</taxon>
        <taxon>Hexacorallia</taxon>
        <taxon>Scleractinia</taxon>
        <taxon>Astrocoeniina</taxon>
        <taxon>Pocilloporidae</taxon>
        <taxon>Pocillopora</taxon>
    </lineage>
</organism>
<dbReference type="InterPro" id="IPR041589">
    <property type="entry name" value="DNAH3_AAA_lid_1"/>
</dbReference>
<name>A0AAU9WJ52_9CNID</name>
<dbReference type="GO" id="GO:0030286">
    <property type="term" value="C:dynein complex"/>
    <property type="evidence" value="ECO:0007669"/>
    <property type="project" value="InterPro"/>
</dbReference>
<dbReference type="Gene3D" id="1.20.920.30">
    <property type="match status" value="1"/>
</dbReference>
<sequence length="175" mass="20317">MSKEHISRYCSVLSLIDRKDTSVPKLVDQWLGPPGGGTNEITPHFNITSNDSFSTETMRNMFSVIVERQFNNNGFEMQIRRFSEAQFNCIIISAFNEVYTQAITSFPPTPSKSHYVFSLRDFARVVQGILLFPGVCATHPRKQIRLWVHEVYRVFSIRLVDSEDRQCFFEIVKVW</sequence>
<dbReference type="InterPro" id="IPR026983">
    <property type="entry name" value="DHC"/>
</dbReference>
<gene>
    <name evidence="2" type="ORF">PMEA_00006055</name>
</gene>
<dbReference type="AlphaFoldDB" id="A0AAU9WJ52"/>
<evidence type="ECO:0000313" key="3">
    <source>
        <dbReference type="Proteomes" id="UP001159428"/>
    </source>
</evidence>
<dbReference type="GO" id="GO:0007018">
    <property type="term" value="P:microtubule-based movement"/>
    <property type="evidence" value="ECO:0007669"/>
    <property type="project" value="InterPro"/>
</dbReference>
<comment type="caution">
    <text evidence="2">The sequence shown here is derived from an EMBL/GenBank/DDBJ whole genome shotgun (WGS) entry which is preliminary data.</text>
</comment>
<feature type="domain" description="Dynein heavy chain 3 AAA+ lid" evidence="1">
    <location>
        <begin position="100"/>
        <end position="171"/>
    </location>
</feature>
<evidence type="ECO:0000313" key="2">
    <source>
        <dbReference type="EMBL" id="CAH3114092.1"/>
    </source>
</evidence>
<accession>A0AAU9WJ52</accession>
<dbReference type="Pfam" id="PF17857">
    <property type="entry name" value="AAA_lid_1"/>
    <property type="match status" value="1"/>
</dbReference>
<dbReference type="GO" id="GO:0051959">
    <property type="term" value="F:dynein light intermediate chain binding"/>
    <property type="evidence" value="ECO:0007669"/>
    <property type="project" value="InterPro"/>
</dbReference>
<dbReference type="EMBL" id="CALNXJ010000014">
    <property type="protein sequence ID" value="CAH3114092.1"/>
    <property type="molecule type" value="Genomic_DNA"/>
</dbReference>
<dbReference type="PANTHER" id="PTHR22878">
    <property type="entry name" value="DYNEIN HEAVY CHAIN 6, AXONEMAL-LIKE-RELATED"/>
    <property type="match status" value="1"/>
</dbReference>
<dbReference type="PANTHER" id="PTHR22878:SF70">
    <property type="entry name" value="DYNEIN HEAVY CHAIN 2, AXONEMAL"/>
    <property type="match status" value="1"/>
</dbReference>
<dbReference type="InterPro" id="IPR027417">
    <property type="entry name" value="P-loop_NTPase"/>
</dbReference>
<keyword evidence="3" id="KW-1185">Reference proteome</keyword>
<protein>
    <recommendedName>
        <fullName evidence="1">Dynein heavy chain 3 AAA+ lid domain-containing protein</fullName>
    </recommendedName>
</protein>
<dbReference type="Proteomes" id="UP001159428">
    <property type="component" value="Unassembled WGS sequence"/>
</dbReference>
<reference evidence="2 3" key="1">
    <citation type="submission" date="2022-05" db="EMBL/GenBank/DDBJ databases">
        <authorList>
            <consortium name="Genoscope - CEA"/>
            <person name="William W."/>
        </authorList>
    </citation>
    <scope>NUCLEOTIDE SEQUENCE [LARGE SCALE GENOMIC DNA]</scope>
</reference>
<proteinExistence type="predicted"/>
<dbReference type="Gene3D" id="3.40.50.300">
    <property type="entry name" value="P-loop containing nucleotide triphosphate hydrolases"/>
    <property type="match status" value="1"/>
</dbReference>
<dbReference type="GO" id="GO:0045505">
    <property type="term" value="F:dynein intermediate chain binding"/>
    <property type="evidence" value="ECO:0007669"/>
    <property type="project" value="InterPro"/>
</dbReference>
<evidence type="ECO:0000259" key="1">
    <source>
        <dbReference type="Pfam" id="PF17857"/>
    </source>
</evidence>